<feature type="compositionally biased region" description="Low complexity" evidence="1">
    <location>
        <begin position="97"/>
        <end position="108"/>
    </location>
</feature>
<name>A0A251SA65_HELAN</name>
<dbReference type="OMA" id="CKERVHF"/>
<dbReference type="InParanoid" id="A0A251SA65"/>
<evidence type="ECO:0000256" key="1">
    <source>
        <dbReference type="SAM" id="MobiDB-lite"/>
    </source>
</evidence>
<keyword evidence="2" id="KW-0472">Membrane</keyword>
<dbReference type="STRING" id="4232.A0A251SA65"/>
<dbReference type="Pfam" id="PF11460">
    <property type="entry name" value="DUF3007"/>
    <property type="match status" value="1"/>
</dbReference>
<reference evidence="4" key="1">
    <citation type="journal article" date="2017" name="Nature">
        <title>The sunflower genome provides insights into oil metabolism, flowering and Asterid evolution.</title>
        <authorList>
            <person name="Badouin H."/>
            <person name="Gouzy J."/>
            <person name="Grassa C.J."/>
            <person name="Murat F."/>
            <person name="Staton S.E."/>
            <person name="Cottret L."/>
            <person name="Lelandais-Briere C."/>
            <person name="Owens G.L."/>
            <person name="Carrere S."/>
            <person name="Mayjonade B."/>
            <person name="Legrand L."/>
            <person name="Gill N."/>
            <person name="Kane N.C."/>
            <person name="Bowers J.E."/>
            <person name="Hubner S."/>
            <person name="Bellec A."/>
            <person name="Berard A."/>
            <person name="Berges H."/>
            <person name="Blanchet N."/>
            <person name="Boniface M.C."/>
            <person name="Brunel D."/>
            <person name="Catrice O."/>
            <person name="Chaidir N."/>
            <person name="Claudel C."/>
            <person name="Donnadieu C."/>
            <person name="Faraut T."/>
            <person name="Fievet G."/>
            <person name="Helmstetter N."/>
            <person name="King M."/>
            <person name="Knapp S.J."/>
            <person name="Lai Z."/>
            <person name="Le Paslier M.C."/>
            <person name="Lippi Y."/>
            <person name="Lorenzon L."/>
            <person name="Mandel J.R."/>
            <person name="Marage G."/>
            <person name="Marchand G."/>
            <person name="Marquand E."/>
            <person name="Bret-Mestries E."/>
            <person name="Morien E."/>
            <person name="Nambeesan S."/>
            <person name="Nguyen T."/>
            <person name="Pegot-Espagnet P."/>
            <person name="Pouilly N."/>
            <person name="Raftis F."/>
            <person name="Sallet E."/>
            <person name="Schiex T."/>
            <person name="Thomas J."/>
            <person name="Vandecasteele C."/>
            <person name="Vares D."/>
            <person name="Vear F."/>
            <person name="Vautrin S."/>
            <person name="Crespi M."/>
            <person name="Mangin B."/>
            <person name="Burke J.M."/>
            <person name="Salse J."/>
            <person name="Munos S."/>
            <person name="Vincourt P."/>
            <person name="Rieseberg L.H."/>
            <person name="Langlade N.B."/>
        </authorList>
    </citation>
    <scope>NUCLEOTIDE SEQUENCE [LARGE SCALE GENOMIC DNA]</scope>
    <source>
        <strain evidence="4">cv. SF193</strain>
    </source>
</reference>
<evidence type="ECO:0008006" key="5">
    <source>
        <dbReference type="Google" id="ProtNLM"/>
    </source>
</evidence>
<feature type="region of interest" description="Disordered" evidence="1">
    <location>
        <begin position="94"/>
        <end position="113"/>
    </location>
</feature>
<dbReference type="InterPro" id="IPR021562">
    <property type="entry name" value="DUF3007"/>
</dbReference>
<proteinExistence type="predicted"/>
<keyword evidence="4" id="KW-1185">Reference proteome</keyword>
<protein>
    <recommendedName>
        <fullName evidence="5">Transmembrane protein</fullName>
    </recommendedName>
</protein>
<evidence type="ECO:0000256" key="2">
    <source>
        <dbReference type="SAM" id="Phobius"/>
    </source>
</evidence>
<keyword evidence="2" id="KW-0812">Transmembrane</keyword>
<evidence type="ECO:0000313" key="3">
    <source>
        <dbReference type="EMBL" id="OTF95757.1"/>
    </source>
</evidence>
<dbReference type="EMBL" id="CM007904">
    <property type="protein sequence ID" value="OTF95757.1"/>
    <property type="molecule type" value="Genomic_DNA"/>
</dbReference>
<dbReference type="PANTHER" id="PTHR35734">
    <property type="entry name" value="OS01G0805200 PROTEIN"/>
    <property type="match status" value="1"/>
</dbReference>
<gene>
    <name evidence="3" type="ORF">HannXRQ_Chr15g0486591</name>
</gene>
<dbReference type="Proteomes" id="UP000215914">
    <property type="component" value="Chromosome 15"/>
</dbReference>
<keyword evidence="2" id="KW-1133">Transmembrane helix</keyword>
<sequence length="224" mass="24577">MMDWLIRDANLSKLEGANRKSSGMKQIAMASSSSYAYAGGISALPLSQPKKLSATQLTCKERVHFHKFSTTRNSAFSTKECHGLVSKKMISVAPKCSNSSSSDGATEESSNKTKVPFGYSRKDVILIGVGVTVIGIGLKSGLEYLGVDPLQAGNVVQLVLVLGLTIGWISTYIFRVSNKEMTYAQQLRDYEMKVMEKRLEGLSEAELEALLEQVEEEKRLANRD</sequence>
<dbReference type="PANTHER" id="PTHR35734:SF1">
    <property type="entry name" value="OS01G0805200 PROTEIN"/>
    <property type="match status" value="1"/>
</dbReference>
<accession>A0A251SA65</accession>
<feature type="transmembrane region" description="Helical" evidence="2">
    <location>
        <begin position="154"/>
        <end position="174"/>
    </location>
</feature>
<dbReference type="AlphaFoldDB" id="A0A251SA65"/>
<feature type="transmembrane region" description="Helical" evidence="2">
    <location>
        <begin position="124"/>
        <end position="142"/>
    </location>
</feature>
<organism evidence="3 4">
    <name type="scientific">Helianthus annuus</name>
    <name type="common">Common sunflower</name>
    <dbReference type="NCBI Taxonomy" id="4232"/>
    <lineage>
        <taxon>Eukaryota</taxon>
        <taxon>Viridiplantae</taxon>
        <taxon>Streptophyta</taxon>
        <taxon>Embryophyta</taxon>
        <taxon>Tracheophyta</taxon>
        <taxon>Spermatophyta</taxon>
        <taxon>Magnoliopsida</taxon>
        <taxon>eudicotyledons</taxon>
        <taxon>Gunneridae</taxon>
        <taxon>Pentapetalae</taxon>
        <taxon>asterids</taxon>
        <taxon>campanulids</taxon>
        <taxon>Asterales</taxon>
        <taxon>Asteraceae</taxon>
        <taxon>Asteroideae</taxon>
        <taxon>Heliantheae alliance</taxon>
        <taxon>Heliantheae</taxon>
        <taxon>Helianthus</taxon>
    </lineage>
</organism>
<evidence type="ECO:0000313" key="4">
    <source>
        <dbReference type="Proteomes" id="UP000215914"/>
    </source>
</evidence>